<keyword evidence="1" id="KW-0175">Coiled coil</keyword>
<name>A0A4P7NQC7_PYROR</name>
<proteinExistence type="predicted"/>
<feature type="compositionally biased region" description="Polar residues" evidence="2">
    <location>
        <begin position="189"/>
        <end position="203"/>
    </location>
</feature>
<dbReference type="Proteomes" id="UP000294847">
    <property type="component" value="Chromosome 6"/>
</dbReference>
<sequence>MSFAPSDSNTSSPVGQLTLPATKQAGFLLPRSTAAMEMTPAPDCNMNFEDWAGVCANSVQTLTPSPECQPLSSYDLNMNQSCADISTLAMTTAQAEVMMAAQYALPTELDGLGPILDFNTMAEQMPSIMAQTAMGDLGSGFDFNTMPSQIAPTTHSTFLTPSTPPCQPFELSATPVRSPARTRLPSKVSRMQSTQAPSGSNRTGFKIPPPSADQPRTWHTWAPWINSLTEVELRKLETRQLAPLYYPEGMTPEDKKMTSEANRRLQQAKNYKRRQINNAAAAKSRRKKVEDRDRALEECELEKEKNKRLIAKLEIAESTIEHLESKLAMFTGVSC</sequence>
<dbReference type="EMBL" id="CP034209">
    <property type="protein sequence ID" value="QBZ64594.1"/>
    <property type="molecule type" value="Genomic_DNA"/>
</dbReference>
<evidence type="ECO:0000313" key="3">
    <source>
        <dbReference type="EMBL" id="QBZ64594.1"/>
    </source>
</evidence>
<evidence type="ECO:0000256" key="1">
    <source>
        <dbReference type="SAM" id="Coils"/>
    </source>
</evidence>
<accession>A0A4P7NQC7</accession>
<reference evidence="3 4" key="1">
    <citation type="journal article" date="2019" name="Mol. Biol. Evol.">
        <title>Blast fungal genomes show frequent chromosomal changes, gene gains and losses, and effector gene turnover.</title>
        <authorList>
            <person name="Gomez Luciano L.B."/>
            <person name="Jason Tsai I."/>
            <person name="Chuma I."/>
            <person name="Tosa Y."/>
            <person name="Chen Y.H."/>
            <person name="Li J.Y."/>
            <person name="Li M.Y."/>
            <person name="Jade Lu M.Y."/>
            <person name="Nakayashiki H."/>
            <person name="Li W.H."/>
        </authorList>
    </citation>
    <scope>NUCLEOTIDE SEQUENCE [LARGE SCALE GENOMIC DNA]</scope>
    <source>
        <strain evidence="3">MZ5-1-6</strain>
    </source>
</reference>
<feature type="coiled-coil region" evidence="1">
    <location>
        <begin position="272"/>
        <end position="326"/>
    </location>
</feature>
<evidence type="ECO:0000313" key="4">
    <source>
        <dbReference type="Proteomes" id="UP000294847"/>
    </source>
</evidence>
<protein>
    <submittedName>
        <fullName evidence="3">Uncharacterized protein</fullName>
    </submittedName>
</protein>
<feature type="region of interest" description="Disordered" evidence="2">
    <location>
        <begin position="170"/>
        <end position="214"/>
    </location>
</feature>
<gene>
    <name evidence="3" type="ORF">PoMZ_06292</name>
</gene>
<organism evidence="3 4">
    <name type="scientific">Pyricularia oryzae</name>
    <name type="common">Rice blast fungus</name>
    <name type="synonym">Magnaporthe oryzae</name>
    <dbReference type="NCBI Taxonomy" id="318829"/>
    <lineage>
        <taxon>Eukaryota</taxon>
        <taxon>Fungi</taxon>
        <taxon>Dikarya</taxon>
        <taxon>Ascomycota</taxon>
        <taxon>Pezizomycotina</taxon>
        <taxon>Sordariomycetes</taxon>
        <taxon>Sordariomycetidae</taxon>
        <taxon>Magnaporthales</taxon>
        <taxon>Pyriculariaceae</taxon>
        <taxon>Pyricularia</taxon>
    </lineage>
</organism>
<evidence type="ECO:0000256" key="2">
    <source>
        <dbReference type="SAM" id="MobiDB-lite"/>
    </source>
</evidence>
<dbReference type="CDD" id="cd14686">
    <property type="entry name" value="bZIP"/>
    <property type="match status" value="1"/>
</dbReference>
<dbReference type="AlphaFoldDB" id="A0A4P7NQC7"/>